<comment type="similarity">
    <text evidence="9">Belongs to the MscL family.</text>
</comment>
<feature type="transmembrane region" description="Helical" evidence="9">
    <location>
        <begin position="20"/>
        <end position="40"/>
    </location>
</feature>
<evidence type="ECO:0000256" key="4">
    <source>
        <dbReference type="ARBA" id="ARBA00022692"/>
    </source>
</evidence>
<dbReference type="GO" id="GO:0008381">
    <property type="term" value="F:mechanosensitive monoatomic ion channel activity"/>
    <property type="evidence" value="ECO:0007669"/>
    <property type="project" value="UniProtKB-UniRule"/>
</dbReference>
<evidence type="ECO:0000256" key="7">
    <source>
        <dbReference type="ARBA" id="ARBA00023136"/>
    </source>
</evidence>
<evidence type="ECO:0000256" key="8">
    <source>
        <dbReference type="ARBA" id="ARBA00023303"/>
    </source>
</evidence>
<gene>
    <name evidence="9 10" type="primary">mscL</name>
    <name evidence="10" type="ORF">IAC77_03960</name>
</gene>
<protein>
    <recommendedName>
        <fullName evidence="9">Large-conductance mechanosensitive channel</fullName>
    </recommendedName>
</protein>
<dbReference type="NCBIfam" id="TIGR00220">
    <property type="entry name" value="mscL"/>
    <property type="match status" value="1"/>
</dbReference>
<comment type="subcellular location">
    <subcellularLocation>
        <location evidence="9">Cell inner membrane</location>
        <topology evidence="9">Multi-pass membrane protein</topology>
    </subcellularLocation>
    <subcellularLocation>
        <location evidence="1">Membrane</location>
        <topology evidence="1">Multi-pass membrane protein</topology>
    </subcellularLocation>
</comment>
<dbReference type="GO" id="GO:0005886">
    <property type="term" value="C:plasma membrane"/>
    <property type="evidence" value="ECO:0007669"/>
    <property type="project" value="UniProtKB-SubCell"/>
</dbReference>
<keyword evidence="8 9" id="KW-0407">Ion channel</keyword>
<keyword evidence="3 9" id="KW-1003">Cell membrane</keyword>
<evidence type="ECO:0000256" key="3">
    <source>
        <dbReference type="ARBA" id="ARBA00022475"/>
    </source>
</evidence>
<reference evidence="10" key="1">
    <citation type="submission" date="2020-10" db="EMBL/GenBank/DDBJ databases">
        <authorList>
            <person name="Gilroy R."/>
        </authorList>
    </citation>
    <scope>NUCLEOTIDE SEQUENCE</scope>
    <source>
        <strain evidence="10">B1-16210</strain>
    </source>
</reference>
<sequence>MAKSKFFSEFRTFLERGSAIDMAVGIIVGSVMTTMVNSLVKDVIMPPIGMILGDIDFSQFFIVLSGGTPGAHYNTVAEAQAAGAATMNIGVFLNTVVSFLITMFAVFLMVRVMNKVRAKKAVTTRTCPYCKSTINIQATKCPNCCSKLQAEEIIPAQPSDLEKGIKSVTKVARDKITKITKVAKVGRKSR</sequence>
<dbReference type="InterPro" id="IPR037673">
    <property type="entry name" value="MSC/AndL"/>
</dbReference>
<keyword evidence="2 9" id="KW-0813">Transport</keyword>
<evidence type="ECO:0000256" key="2">
    <source>
        <dbReference type="ARBA" id="ARBA00022448"/>
    </source>
</evidence>
<evidence type="ECO:0000256" key="1">
    <source>
        <dbReference type="ARBA" id="ARBA00004141"/>
    </source>
</evidence>
<dbReference type="SUPFAM" id="SSF81330">
    <property type="entry name" value="Gated mechanosensitive channel"/>
    <property type="match status" value="1"/>
</dbReference>
<comment type="subunit">
    <text evidence="9">Homopentamer.</text>
</comment>
<comment type="caution">
    <text evidence="10">The sequence shown here is derived from an EMBL/GenBank/DDBJ whole genome shotgun (WGS) entry which is preliminary data.</text>
</comment>
<evidence type="ECO:0000256" key="5">
    <source>
        <dbReference type="ARBA" id="ARBA00022989"/>
    </source>
</evidence>
<keyword evidence="9" id="KW-0997">Cell inner membrane</keyword>
<name>A0A940ICJ0_9PROT</name>
<dbReference type="InterPro" id="IPR036019">
    <property type="entry name" value="MscL_channel"/>
</dbReference>
<keyword evidence="4 9" id="KW-0812">Transmembrane</keyword>
<dbReference type="InterPro" id="IPR001185">
    <property type="entry name" value="MS_channel"/>
</dbReference>
<dbReference type="Pfam" id="PF01741">
    <property type="entry name" value="MscL"/>
    <property type="match status" value="1"/>
</dbReference>
<accession>A0A940ICJ0</accession>
<dbReference type="AlphaFoldDB" id="A0A940ICJ0"/>
<dbReference type="PANTHER" id="PTHR30266:SF2">
    <property type="entry name" value="LARGE-CONDUCTANCE MECHANOSENSITIVE CHANNEL"/>
    <property type="match status" value="1"/>
</dbReference>
<proteinExistence type="inferred from homology"/>
<comment type="function">
    <text evidence="9">Channel that opens in response to stretch forces in the membrane lipid bilayer. May participate in the regulation of osmotic pressure changes within the cell.</text>
</comment>
<keyword evidence="6 9" id="KW-0406">Ion transport</keyword>
<dbReference type="PRINTS" id="PR01264">
    <property type="entry name" value="MECHCHANNEL"/>
</dbReference>
<evidence type="ECO:0000256" key="6">
    <source>
        <dbReference type="ARBA" id="ARBA00023065"/>
    </source>
</evidence>
<dbReference type="HAMAP" id="MF_00115">
    <property type="entry name" value="MscL"/>
    <property type="match status" value="1"/>
</dbReference>
<keyword evidence="5 9" id="KW-1133">Transmembrane helix</keyword>
<organism evidence="10 11">
    <name type="scientific">Candidatus Enterousia excrementavium</name>
    <dbReference type="NCBI Taxonomy" id="2840789"/>
    <lineage>
        <taxon>Bacteria</taxon>
        <taxon>Pseudomonadati</taxon>
        <taxon>Pseudomonadota</taxon>
        <taxon>Alphaproteobacteria</taxon>
        <taxon>Candidatus Enterousia</taxon>
    </lineage>
</organism>
<evidence type="ECO:0000256" key="9">
    <source>
        <dbReference type="HAMAP-Rule" id="MF_00115"/>
    </source>
</evidence>
<keyword evidence="7 9" id="KW-0472">Membrane</keyword>
<dbReference type="PANTHER" id="PTHR30266">
    <property type="entry name" value="MECHANOSENSITIVE CHANNEL MSCL"/>
    <property type="match status" value="1"/>
</dbReference>
<reference evidence="10" key="2">
    <citation type="journal article" date="2021" name="PeerJ">
        <title>Extensive microbial diversity within the chicken gut microbiome revealed by metagenomics and culture.</title>
        <authorList>
            <person name="Gilroy R."/>
            <person name="Ravi A."/>
            <person name="Getino M."/>
            <person name="Pursley I."/>
            <person name="Horton D.L."/>
            <person name="Alikhan N.F."/>
            <person name="Baker D."/>
            <person name="Gharbi K."/>
            <person name="Hall N."/>
            <person name="Watson M."/>
            <person name="Adriaenssens E.M."/>
            <person name="Foster-Nyarko E."/>
            <person name="Jarju S."/>
            <person name="Secka A."/>
            <person name="Antonio M."/>
            <person name="Oren A."/>
            <person name="Chaudhuri R.R."/>
            <person name="La Ragione R."/>
            <person name="Hildebrand F."/>
            <person name="Pallen M.J."/>
        </authorList>
    </citation>
    <scope>NUCLEOTIDE SEQUENCE</scope>
    <source>
        <strain evidence="10">B1-16210</strain>
    </source>
</reference>
<dbReference type="EMBL" id="JADINE010000048">
    <property type="protein sequence ID" value="MBO8407584.1"/>
    <property type="molecule type" value="Genomic_DNA"/>
</dbReference>
<dbReference type="Proteomes" id="UP000721442">
    <property type="component" value="Unassembled WGS sequence"/>
</dbReference>
<dbReference type="Gene3D" id="1.10.1200.120">
    <property type="entry name" value="Large-conductance mechanosensitive channel, MscL, domain 1"/>
    <property type="match status" value="1"/>
</dbReference>
<feature type="transmembrane region" description="Helical" evidence="9">
    <location>
        <begin position="89"/>
        <end position="110"/>
    </location>
</feature>
<evidence type="ECO:0000313" key="11">
    <source>
        <dbReference type="Proteomes" id="UP000721442"/>
    </source>
</evidence>
<evidence type="ECO:0000313" key="10">
    <source>
        <dbReference type="EMBL" id="MBO8407584.1"/>
    </source>
</evidence>